<dbReference type="Proteomes" id="UP001321475">
    <property type="component" value="Chromosome"/>
</dbReference>
<accession>A0ABN6XCB0</accession>
<name>A0ABN6XCB0_9CELL</name>
<gene>
    <name evidence="2" type="ORF">GCM10025865_07140</name>
</gene>
<protein>
    <submittedName>
        <fullName evidence="2">Uncharacterized protein</fullName>
    </submittedName>
</protein>
<keyword evidence="3" id="KW-1185">Reference proteome</keyword>
<evidence type="ECO:0000313" key="2">
    <source>
        <dbReference type="EMBL" id="BDZ41415.1"/>
    </source>
</evidence>
<proteinExistence type="predicted"/>
<evidence type="ECO:0000256" key="1">
    <source>
        <dbReference type="SAM" id="MobiDB-lite"/>
    </source>
</evidence>
<organism evidence="2 3">
    <name type="scientific">Paraoerskovia sediminicola</name>
    <dbReference type="NCBI Taxonomy" id="1138587"/>
    <lineage>
        <taxon>Bacteria</taxon>
        <taxon>Bacillati</taxon>
        <taxon>Actinomycetota</taxon>
        <taxon>Actinomycetes</taxon>
        <taxon>Micrococcales</taxon>
        <taxon>Cellulomonadaceae</taxon>
        <taxon>Paraoerskovia</taxon>
    </lineage>
</organism>
<sequence>MGSRAVDLLGGLLSARRTASRPAGDAPAGGGVPRQDLHHEHVELAVELVVRDSTTDAPERSPR</sequence>
<reference evidence="3" key="1">
    <citation type="journal article" date="2019" name="Int. J. Syst. Evol. Microbiol.">
        <title>The Global Catalogue of Microorganisms (GCM) 10K type strain sequencing project: providing services to taxonomists for standard genome sequencing and annotation.</title>
        <authorList>
            <consortium name="The Broad Institute Genomics Platform"/>
            <consortium name="The Broad Institute Genome Sequencing Center for Infectious Disease"/>
            <person name="Wu L."/>
            <person name="Ma J."/>
        </authorList>
    </citation>
    <scope>NUCLEOTIDE SEQUENCE [LARGE SCALE GENOMIC DNA]</scope>
    <source>
        <strain evidence="3">NBRC 108565</strain>
    </source>
</reference>
<evidence type="ECO:0000313" key="3">
    <source>
        <dbReference type="Proteomes" id="UP001321475"/>
    </source>
</evidence>
<dbReference type="EMBL" id="AP027729">
    <property type="protein sequence ID" value="BDZ41415.1"/>
    <property type="molecule type" value="Genomic_DNA"/>
</dbReference>
<feature type="region of interest" description="Disordered" evidence="1">
    <location>
        <begin position="17"/>
        <end position="36"/>
    </location>
</feature>